<reference evidence="1 2" key="1">
    <citation type="journal article" date="2019" name="Nat. Ecol. Evol.">
        <title>Megaphylogeny resolves global patterns of mushroom evolution.</title>
        <authorList>
            <person name="Varga T."/>
            <person name="Krizsan K."/>
            <person name="Foldi C."/>
            <person name="Dima B."/>
            <person name="Sanchez-Garcia M."/>
            <person name="Sanchez-Ramirez S."/>
            <person name="Szollosi G.J."/>
            <person name="Szarkandi J.G."/>
            <person name="Papp V."/>
            <person name="Albert L."/>
            <person name="Andreopoulos W."/>
            <person name="Angelini C."/>
            <person name="Antonin V."/>
            <person name="Barry K.W."/>
            <person name="Bougher N.L."/>
            <person name="Buchanan P."/>
            <person name="Buyck B."/>
            <person name="Bense V."/>
            <person name="Catcheside P."/>
            <person name="Chovatia M."/>
            <person name="Cooper J."/>
            <person name="Damon W."/>
            <person name="Desjardin D."/>
            <person name="Finy P."/>
            <person name="Geml J."/>
            <person name="Haridas S."/>
            <person name="Hughes K."/>
            <person name="Justo A."/>
            <person name="Karasinski D."/>
            <person name="Kautmanova I."/>
            <person name="Kiss B."/>
            <person name="Kocsube S."/>
            <person name="Kotiranta H."/>
            <person name="LaButti K.M."/>
            <person name="Lechner B.E."/>
            <person name="Liimatainen K."/>
            <person name="Lipzen A."/>
            <person name="Lukacs Z."/>
            <person name="Mihaltcheva S."/>
            <person name="Morgado L.N."/>
            <person name="Niskanen T."/>
            <person name="Noordeloos M.E."/>
            <person name="Ohm R.A."/>
            <person name="Ortiz-Santana B."/>
            <person name="Ovrebo C."/>
            <person name="Racz N."/>
            <person name="Riley R."/>
            <person name="Savchenko A."/>
            <person name="Shiryaev A."/>
            <person name="Soop K."/>
            <person name="Spirin V."/>
            <person name="Szebenyi C."/>
            <person name="Tomsovsky M."/>
            <person name="Tulloss R.E."/>
            <person name="Uehling J."/>
            <person name="Grigoriev I.V."/>
            <person name="Vagvolgyi C."/>
            <person name="Papp T."/>
            <person name="Martin F.M."/>
            <person name="Miettinen O."/>
            <person name="Hibbett D.S."/>
            <person name="Nagy L.G."/>
        </authorList>
    </citation>
    <scope>NUCLEOTIDE SEQUENCE [LARGE SCALE GENOMIC DNA]</scope>
    <source>
        <strain evidence="1 2">NL-1719</strain>
    </source>
</reference>
<accession>A0ACD3BFT1</accession>
<evidence type="ECO:0000313" key="2">
    <source>
        <dbReference type="Proteomes" id="UP000308600"/>
    </source>
</evidence>
<protein>
    <submittedName>
        <fullName evidence="1">Uncharacterized protein</fullName>
    </submittedName>
</protein>
<sequence>MMFFDLHRLAIFSLLVATAAALPVAEPAPVAGEDLRRGNSDWRRGNSDWRRGNSDWRRGNSDWKREELGALDNSA</sequence>
<dbReference type="Proteomes" id="UP000308600">
    <property type="component" value="Unassembled WGS sequence"/>
</dbReference>
<evidence type="ECO:0000313" key="1">
    <source>
        <dbReference type="EMBL" id="TFK76766.1"/>
    </source>
</evidence>
<gene>
    <name evidence="1" type="ORF">BDN72DRAFT_890582</name>
</gene>
<dbReference type="EMBL" id="ML208259">
    <property type="protein sequence ID" value="TFK76766.1"/>
    <property type="molecule type" value="Genomic_DNA"/>
</dbReference>
<name>A0ACD3BFT1_9AGAR</name>
<proteinExistence type="predicted"/>
<keyword evidence="2" id="KW-1185">Reference proteome</keyword>
<organism evidence="1 2">
    <name type="scientific">Pluteus cervinus</name>
    <dbReference type="NCBI Taxonomy" id="181527"/>
    <lineage>
        <taxon>Eukaryota</taxon>
        <taxon>Fungi</taxon>
        <taxon>Dikarya</taxon>
        <taxon>Basidiomycota</taxon>
        <taxon>Agaricomycotina</taxon>
        <taxon>Agaricomycetes</taxon>
        <taxon>Agaricomycetidae</taxon>
        <taxon>Agaricales</taxon>
        <taxon>Pluteineae</taxon>
        <taxon>Pluteaceae</taxon>
        <taxon>Pluteus</taxon>
    </lineage>
</organism>